<dbReference type="Gene3D" id="3.30.200.20">
    <property type="entry name" value="Phosphorylase Kinase, domain 1"/>
    <property type="match status" value="1"/>
</dbReference>
<dbReference type="PROSITE" id="PS50835">
    <property type="entry name" value="IG_LIKE"/>
    <property type="match status" value="3"/>
</dbReference>
<evidence type="ECO:0000256" key="7">
    <source>
        <dbReference type="ARBA" id="ARBA00023319"/>
    </source>
</evidence>
<dbReference type="SUPFAM" id="SSF48726">
    <property type="entry name" value="Immunoglobulin"/>
    <property type="match status" value="3"/>
</dbReference>
<dbReference type="GO" id="GO:0005524">
    <property type="term" value="F:ATP binding"/>
    <property type="evidence" value="ECO:0007669"/>
    <property type="project" value="InterPro"/>
</dbReference>
<evidence type="ECO:0000256" key="1">
    <source>
        <dbReference type="ARBA" id="ARBA00004141"/>
    </source>
</evidence>
<dbReference type="InterPro" id="IPR036179">
    <property type="entry name" value="Ig-like_dom_sf"/>
</dbReference>
<dbReference type="Pfam" id="PF07714">
    <property type="entry name" value="PK_Tyr_Ser-Thr"/>
    <property type="match status" value="1"/>
</dbReference>
<dbReference type="PROSITE" id="PS50011">
    <property type="entry name" value="PROTEIN_KINASE_DOM"/>
    <property type="match status" value="1"/>
</dbReference>
<dbReference type="GO" id="GO:0043235">
    <property type="term" value="C:receptor complex"/>
    <property type="evidence" value="ECO:0007669"/>
    <property type="project" value="TreeGrafter"/>
</dbReference>
<keyword evidence="4 8" id="KW-1133">Transmembrane helix</keyword>
<dbReference type="InterPro" id="IPR013783">
    <property type="entry name" value="Ig-like_fold"/>
</dbReference>
<dbReference type="InterPro" id="IPR050122">
    <property type="entry name" value="RTK"/>
</dbReference>
<dbReference type="InterPro" id="IPR004895">
    <property type="entry name" value="Prenylated_rab_accept_PRA1"/>
</dbReference>
<dbReference type="InterPro" id="IPR001245">
    <property type="entry name" value="Ser-Thr/Tyr_kinase_cat_dom"/>
</dbReference>
<dbReference type="AlphaFoldDB" id="A0A9D4RRC8"/>
<feature type="transmembrane region" description="Helical" evidence="8">
    <location>
        <begin position="115"/>
        <end position="146"/>
    </location>
</feature>
<dbReference type="CDD" id="cd00192">
    <property type="entry name" value="PTKc"/>
    <property type="match status" value="1"/>
</dbReference>
<name>A0A9D4RRC8_DREPO</name>
<keyword evidence="12" id="KW-1185">Reference proteome</keyword>
<evidence type="ECO:0000256" key="2">
    <source>
        <dbReference type="ARBA" id="ARBA00004167"/>
    </source>
</evidence>
<comment type="caution">
    <text evidence="11">The sequence shown here is derived from an EMBL/GenBank/DDBJ whole genome shotgun (WGS) entry which is preliminary data.</text>
</comment>
<dbReference type="SMART" id="SM00409">
    <property type="entry name" value="IG"/>
    <property type="match status" value="3"/>
</dbReference>
<sequence length="1008" mass="113109">MVSPCDREVTGSIPTVGAFFRFPPKTPISDMDKHSSAVNLEGNIDTPSFENQTVKQRIMAFTLSNTNAREWFARTREGIRPWGEFINTKRFQTPKSVAPLPKRIVKNIEHFQSNYLFVFIGLVVFCILTSPMLLVAIAACLGACYIINLKNRDNKLKIMGRELTVAQQYSVVGLCSFPLFWLAGAGSAVFWVIGASFFVIMLHASFYTGGEEGEAFDLEMEPVEPEQTDVMLFFVVIFVIGISGPLVLGQSNGLIMEMRNAVYNVGDNATFFCIMRVNTTQGLQHINQTQYIEWSFRPIASNKPHLILAPDQNVASVLKSSDSTKREDMGQAGYLSDVKYARDFWRDLTIRNVRSEDAGTYTCRHTQYNMAVSAELYVVGYGPNCYKNSNATVFYEGKNMTFTCELGFQGNQPPVLSWLKPKLHVDLQHLYEESDNTPNRVSKSITMRLESMIDGKLFQCTAEFMNITSKMACDTMLPPQSVQYAPFITHLQTYPKTDARNVTVTAGSNLTILCFAHSNPDCLYKWSQTTTLPTGKVSQTELPCKENHCHLTDVQCAQSGVYMCHVSNIVMGTVRTANKTLTLTVVSSSTQTCPLITTNKPVESIVASILSSHGISPYAVGAVVCASLAIVLIVVFVFIALKVRRREKRLLERLTRVHDETLDDQEVELLDDNMQPNNSDLPIEYSRLKQQWEIARKDIGLGDLIAKGTFVEVWQGRMRKFPRGNDILKVAVKRVVAEATERERKFFLAELEVMKAIQPHPNILPLIGCYTAGDPWLMVVEHAVEGSLYQYLQQRRPGNGRVLITSGHADTVTMNNGGLNALKLLSLAIQIVTGLIHINRYKMIFYRLRSANILVCKGGVCKLAGFGFTHDICKRNIYESNSAPVRWMSPESLQDNVYNMKTDVWSFGVVLWEIINYGHLPYPDMGPQEVADRIQAGYRMPQPQHCSADIYNLMLMCWAENPGNRPSFVDILQTLTHLERAADTHVHIDRLPEGLKNADIVSSLETIA</sequence>
<evidence type="ECO:0008006" key="13">
    <source>
        <dbReference type="Google" id="ProtNLM"/>
    </source>
</evidence>
<evidence type="ECO:0000259" key="10">
    <source>
        <dbReference type="PROSITE" id="PS50835"/>
    </source>
</evidence>
<feature type="domain" description="Protein kinase" evidence="9">
    <location>
        <begin position="699"/>
        <end position="988"/>
    </location>
</feature>
<feature type="transmembrane region" description="Helical" evidence="8">
    <location>
        <begin position="230"/>
        <end position="248"/>
    </location>
</feature>
<dbReference type="InterPro" id="IPR007110">
    <property type="entry name" value="Ig-like_dom"/>
</dbReference>
<dbReference type="PANTHER" id="PTHR24416">
    <property type="entry name" value="TYROSINE-PROTEIN KINASE RECEPTOR"/>
    <property type="match status" value="1"/>
</dbReference>
<reference evidence="11" key="2">
    <citation type="submission" date="2020-11" db="EMBL/GenBank/DDBJ databases">
        <authorList>
            <person name="McCartney M.A."/>
            <person name="Auch B."/>
            <person name="Kono T."/>
            <person name="Mallez S."/>
            <person name="Becker A."/>
            <person name="Gohl D.M."/>
            <person name="Silverstein K.A.T."/>
            <person name="Koren S."/>
            <person name="Bechman K.B."/>
            <person name="Herman A."/>
            <person name="Abrahante J.E."/>
            <person name="Garbe J."/>
        </authorList>
    </citation>
    <scope>NUCLEOTIDE SEQUENCE</scope>
    <source>
        <strain evidence="11">Duluth1</strain>
        <tissue evidence="11">Whole animal</tissue>
    </source>
</reference>
<evidence type="ECO:0000313" key="11">
    <source>
        <dbReference type="EMBL" id="KAH3878129.1"/>
    </source>
</evidence>
<evidence type="ECO:0000259" key="9">
    <source>
        <dbReference type="PROSITE" id="PS50011"/>
    </source>
</evidence>
<keyword evidence="7" id="KW-0393">Immunoglobulin domain</keyword>
<evidence type="ECO:0000256" key="3">
    <source>
        <dbReference type="ARBA" id="ARBA00022692"/>
    </source>
</evidence>
<feature type="domain" description="Ig-like" evidence="10">
    <location>
        <begin position="245"/>
        <end position="373"/>
    </location>
</feature>
<proteinExistence type="predicted"/>
<protein>
    <recommendedName>
        <fullName evidence="13">Receptor protein-tyrosine kinase</fullName>
    </recommendedName>
</protein>
<feature type="transmembrane region" description="Helical" evidence="8">
    <location>
        <begin position="189"/>
        <end position="209"/>
    </location>
</feature>
<accession>A0A9D4RRC8</accession>
<keyword evidence="3 8" id="KW-0812">Transmembrane</keyword>
<dbReference type="InterPro" id="IPR000719">
    <property type="entry name" value="Prot_kinase_dom"/>
</dbReference>
<dbReference type="Pfam" id="PF03208">
    <property type="entry name" value="PRA1"/>
    <property type="match status" value="1"/>
</dbReference>
<organism evidence="11 12">
    <name type="scientific">Dreissena polymorpha</name>
    <name type="common">Zebra mussel</name>
    <name type="synonym">Mytilus polymorpha</name>
    <dbReference type="NCBI Taxonomy" id="45954"/>
    <lineage>
        <taxon>Eukaryota</taxon>
        <taxon>Metazoa</taxon>
        <taxon>Spiralia</taxon>
        <taxon>Lophotrochozoa</taxon>
        <taxon>Mollusca</taxon>
        <taxon>Bivalvia</taxon>
        <taxon>Autobranchia</taxon>
        <taxon>Heteroconchia</taxon>
        <taxon>Euheterodonta</taxon>
        <taxon>Imparidentia</taxon>
        <taxon>Neoheterodontei</taxon>
        <taxon>Myida</taxon>
        <taxon>Dreissenoidea</taxon>
        <taxon>Dreissenidae</taxon>
        <taxon>Dreissena</taxon>
    </lineage>
</organism>
<dbReference type="GO" id="GO:0007169">
    <property type="term" value="P:cell surface receptor protein tyrosine kinase signaling pathway"/>
    <property type="evidence" value="ECO:0007669"/>
    <property type="project" value="TreeGrafter"/>
</dbReference>
<evidence type="ECO:0000256" key="8">
    <source>
        <dbReference type="SAM" id="Phobius"/>
    </source>
</evidence>
<dbReference type="PRINTS" id="PR00109">
    <property type="entry name" value="TYRKINASE"/>
</dbReference>
<dbReference type="Gene3D" id="2.60.40.10">
    <property type="entry name" value="Immunoglobulins"/>
    <property type="match status" value="3"/>
</dbReference>
<feature type="domain" description="Ig-like" evidence="10">
    <location>
        <begin position="486"/>
        <end position="582"/>
    </location>
</feature>
<reference evidence="11" key="1">
    <citation type="journal article" date="2019" name="bioRxiv">
        <title>The Genome of the Zebra Mussel, Dreissena polymorpha: A Resource for Invasive Species Research.</title>
        <authorList>
            <person name="McCartney M.A."/>
            <person name="Auch B."/>
            <person name="Kono T."/>
            <person name="Mallez S."/>
            <person name="Zhang Y."/>
            <person name="Obille A."/>
            <person name="Becker A."/>
            <person name="Abrahante J.E."/>
            <person name="Garbe J."/>
            <person name="Badalamenti J.P."/>
            <person name="Herman A."/>
            <person name="Mangelson H."/>
            <person name="Liachko I."/>
            <person name="Sullivan S."/>
            <person name="Sone E.D."/>
            <person name="Koren S."/>
            <person name="Silverstein K.A.T."/>
            <person name="Beckman K.B."/>
            <person name="Gohl D.M."/>
        </authorList>
    </citation>
    <scope>NUCLEOTIDE SEQUENCE</scope>
    <source>
        <strain evidence="11">Duluth1</strain>
        <tissue evidence="11">Whole animal</tissue>
    </source>
</reference>
<dbReference type="SUPFAM" id="SSF56112">
    <property type="entry name" value="Protein kinase-like (PK-like)"/>
    <property type="match status" value="1"/>
</dbReference>
<keyword evidence="6" id="KW-0325">Glycoprotein</keyword>
<dbReference type="PANTHER" id="PTHR24416:SF611">
    <property type="entry name" value="TYROSINE-PROTEIN KINASE TRANSMEMBRANE RECEPTOR ROR"/>
    <property type="match status" value="1"/>
</dbReference>
<dbReference type="EMBL" id="JAIWYP010000001">
    <property type="protein sequence ID" value="KAH3878129.1"/>
    <property type="molecule type" value="Genomic_DNA"/>
</dbReference>
<feature type="domain" description="Ig-like" evidence="10">
    <location>
        <begin position="383"/>
        <end position="472"/>
    </location>
</feature>
<dbReference type="FunFam" id="1.10.510.10:FF:000986">
    <property type="entry name" value="Protein tyrosine kinase 2aa"/>
    <property type="match status" value="1"/>
</dbReference>
<dbReference type="Gene3D" id="1.10.510.10">
    <property type="entry name" value="Transferase(Phosphotransferase) domain 1"/>
    <property type="match status" value="1"/>
</dbReference>
<evidence type="ECO:0000256" key="5">
    <source>
        <dbReference type="ARBA" id="ARBA00023136"/>
    </source>
</evidence>
<feature type="transmembrane region" description="Helical" evidence="8">
    <location>
        <begin position="166"/>
        <end position="183"/>
    </location>
</feature>
<keyword evidence="5 8" id="KW-0472">Membrane</keyword>
<evidence type="ECO:0000313" key="12">
    <source>
        <dbReference type="Proteomes" id="UP000828390"/>
    </source>
</evidence>
<dbReference type="GO" id="GO:0004714">
    <property type="term" value="F:transmembrane receptor protein tyrosine kinase activity"/>
    <property type="evidence" value="ECO:0007669"/>
    <property type="project" value="TreeGrafter"/>
</dbReference>
<evidence type="ECO:0000256" key="6">
    <source>
        <dbReference type="ARBA" id="ARBA00023180"/>
    </source>
</evidence>
<dbReference type="Proteomes" id="UP000828390">
    <property type="component" value="Unassembled WGS sequence"/>
</dbReference>
<dbReference type="InterPro" id="IPR011009">
    <property type="entry name" value="Kinase-like_dom_sf"/>
</dbReference>
<dbReference type="GO" id="GO:0005886">
    <property type="term" value="C:plasma membrane"/>
    <property type="evidence" value="ECO:0007669"/>
    <property type="project" value="TreeGrafter"/>
</dbReference>
<comment type="subcellular location">
    <subcellularLocation>
        <location evidence="1">Membrane</location>
        <topology evidence="1">Multi-pass membrane protein</topology>
    </subcellularLocation>
    <subcellularLocation>
        <location evidence="2">Membrane</location>
        <topology evidence="2">Single-pass membrane protein</topology>
    </subcellularLocation>
</comment>
<gene>
    <name evidence="11" type="ORF">DPMN_002013</name>
</gene>
<dbReference type="InterPro" id="IPR003599">
    <property type="entry name" value="Ig_sub"/>
</dbReference>
<evidence type="ECO:0000256" key="4">
    <source>
        <dbReference type="ARBA" id="ARBA00022989"/>
    </source>
</evidence>
<feature type="transmembrane region" description="Helical" evidence="8">
    <location>
        <begin position="618"/>
        <end position="641"/>
    </location>
</feature>